<accession>A0AAU2A7Q4</accession>
<organism evidence="1">
    <name type="scientific">Streptomyces sp. NBC_00093</name>
    <dbReference type="NCBI Taxonomy" id="2975649"/>
    <lineage>
        <taxon>Bacteria</taxon>
        <taxon>Bacillati</taxon>
        <taxon>Actinomycetota</taxon>
        <taxon>Actinomycetes</taxon>
        <taxon>Kitasatosporales</taxon>
        <taxon>Streptomycetaceae</taxon>
        <taxon>Streptomyces</taxon>
    </lineage>
</organism>
<dbReference type="AlphaFoldDB" id="A0AAU2A7Q4"/>
<sequence length="69" mass="7152">MNEMNIEVTAITSASAAAGTSTLLRPAPRRHTPLVSVATDKAAVIKSTGRLTDAAGWTSKKPITFDAAI</sequence>
<reference evidence="1" key="1">
    <citation type="submission" date="2022-10" db="EMBL/GenBank/DDBJ databases">
        <title>The complete genomes of actinobacterial strains from the NBC collection.</title>
        <authorList>
            <person name="Joergensen T.S."/>
            <person name="Alvarez Arevalo M."/>
            <person name="Sterndorff E.B."/>
            <person name="Faurdal D."/>
            <person name="Vuksanovic O."/>
            <person name="Mourched A.-S."/>
            <person name="Charusanti P."/>
            <person name="Shaw S."/>
            <person name="Blin K."/>
            <person name="Weber T."/>
        </authorList>
    </citation>
    <scope>NUCLEOTIDE SEQUENCE</scope>
    <source>
        <strain evidence="1">NBC_00093</strain>
    </source>
</reference>
<evidence type="ECO:0000313" key="1">
    <source>
        <dbReference type="EMBL" id="WTT20273.1"/>
    </source>
</evidence>
<name>A0AAU2A7Q4_9ACTN</name>
<dbReference type="EMBL" id="CP108222">
    <property type="protein sequence ID" value="WTT20273.1"/>
    <property type="molecule type" value="Genomic_DNA"/>
</dbReference>
<gene>
    <name evidence="1" type="ORF">OHA22_34465</name>
</gene>
<proteinExistence type="predicted"/>
<protein>
    <submittedName>
        <fullName evidence="1">Uncharacterized protein</fullName>
    </submittedName>
</protein>